<evidence type="ECO:0000313" key="3">
    <source>
        <dbReference type="Proteomes" id="UP000001542"/>
    </source>
</evidence>
<keyword evidence="3" id="KW-1185">Reference proteome</keyword>
<reference evidence="2" key="1">
    <citation type="submission" date="2006-10" db="EMBL/GenBank/DDBJ databases">
        <authorList>
            <person name="Amadeo P."/>
            <person name="Zhao Q."/>
            <person name="Wortman J."/>
            <person name="Fraser-Liggett C."/>
            <person name="Carlton J."/>
        </authorList>
    </citation>
    <scope>NUCLEOTIDE SEQUENCE</scope>
    <source>
        <strain evidence="2">G3</strain>
    </source>
</reference>
<name>A2GGJ1_TRIV3</name>
<proteinExistence type="predicted"/>
<sequence length="43" mass="4954">MSDVPLPERLPKPEEPKAPTPAPQFQQVPPNYYQFPPQGYYLP</sequence>
<dbReference type="InParanoid" id="A2GGJ1"/>
<protein>
    <submittedName>
        <fullName evidence="2">Uncharacterized protein</fullName>
    </submittedName>
</protein>
<dbReference type="VEuPathDB" id="TrichDB:TVAGG3_1075810"/>
<evidence type="ECO:0000313" key="2">
    <source>
        <dbReference type="EMBL" id="EAX83727.1"/>
    </source>
</evidence>
<dbReference type="EMBL" id="DS115760">
    <property type="protein sequence ID" value="EAX83727.1"/>
    <property type="molecule type" value="Genomic_DNA"/>
</dbReference>
<dbReference type="Proteomes" id="UP000001542">
    <property type="component" value="Unassembled WGS sequence"/>
</dbReference>
<gene>
    <name evidence="2" type="ORF">TVAG_330010</name>
</gene>
<reference evidence="2" key="2">
    <citation type="journal article" date="2007" name="Science">
        <title>Draft genome sequence of the sexually transmitted pathogen Trichomonas vaginalis.</title>
        <authorList>
            <person name="Carlton J.M."/>
            <person name="Hirt R.P."/>
            <person name="Silva J.C."/>
            <person name="Delcher A.L."/>
            <person name="Schatz M."/>
            <person name="Zhao Q."/>
            <person name="Wortman J.R."/>
            <person name="Bidwell S.L."/>
            <person name="Alsmark U.C.M."/>
            <person name="Besteiro S."/>
            <person name="Sicheritz-Ponten T."/>
            <person name="Noel C.J."/>
            <person name="Dacks J.B."/>
            <person name="Foster P.G."/>
            <person name="Simillion C."/>
            <person name="Van de Peer Y."/>
            <person name="Miranda-Saavedra D."/>
            <person name="Barton G.J."/>
            <person name="Westrop G.D."/>
            <person name="Mueller S."/>
            <person name="Dessi D."/>
            <person name="Fiori P.L."/>
            <person name="Ren Q."/>
            <person name="Paulsen I."/>
            <person name="Zhang H."/>
            <person name="Bastida-Corcuera F.D."/>
            <person name="Simoes-Barbosa A."/>
            <person name="Brown M.T."/>
            <person name="Hayes R.D."/>
            <person name="Mukherjee M."/>
            <person name="Okumura C.Y."/>
            <person name="Schneider R."/>
            <person name="Smith A.J."/>
            <person name="Vanacova S."/>
            <person name="Villalvazo M."/>
            <person name="Haas B.J."/>
            <person name="Pertea M."/>
            <person name="Feldblyum T.V."/>
            <person name="Utterback T.R."/>
            <person name="Shu C.L."/>
            <person name="Osoegawa K."/>
            <person name="de Jong P.J."/>
            <person name="Hrdy I."/>
            <person name="Horvathova L."/>
            <person name="Zubacova Z."/>
            <person name="Dolezal P."/>
            <person name="Malik S.B."/>
            <person name="Logsdon J.M. Jr."/>
            <person name="Henze K."/>
            <person name="Gupta A."/>
            <person name="Wang C.C."/>
            <person name="Dunne R.L."/>
            <person name="Upcroft J.A."/>
            <person name="Upcroft P."/>
            <person name="White O."/>
            <person name="Salzberg S.L."/>
            <person name="Tang P."/>
            <person name="Chiu C.-H."/>
            <person name="Lee Y.-S."/>
            <person name="Embley T.M."/>
            <person name="Coombs G.H."/>
            <person name="Mottram J.C."/>
            <person name="Tachezy J."/>
            <person name="Fraser-Liggett C.M."/>
            <person name="Johnson P.J."/>
        </authorList>
    </citation>
    <scope>NUCLEOTIDE SEQUENCE [LARGE SCALE GENOMIC DNA]</scope>
    <source>
        <strain evidence="2">G3</strain>
    </source>
</reference>
<feature type="region of interest" description="Disordered" evidence="1">
    <location>
        <begin position="1"/>
        <end position="43"/>
    </location>
</feature>
<evidence type="ECO:0000256" key="1">
    <source>
        <dbReference type="SAM" id="MobiDB-lite"/>
    </source>
</evidence>
<accession>A2GGJ1</accession>
<organism evidence="2 3">
    <name type="scientific">Trichomonas vaginalis (strain ATCC PRA-98 / G3)</name>
    <dbReference type="NCBI Taxonomy" id="412133"/>
    <lineage>
        <taxon>Eukaryota</taxon>
        <taxon>Metamonada</taxon>
        <taxon>Parabasalia</taxon>
        <taxon>Trichomonadida</taxon>
        <taxon>Trichomonadidae</taxon>
        <taxon>Trichomonas</taxon>
    </lineage>
</organism>
<dbReference type="AlphaFoldDB" id="A2GGJ1"/>
<dbReference type="KEGG" id="tva:4741359"/>